<evidence type="ECO:0000256" key="1">
    <source>
        <dbReference type="SAM" id="MobiDB-lite"/>
    </source>
</evidence>
<dbReference type="RefSeq" id="XP_025358505.1">
    <property type="nucleotide sequence ID" value="XM_025500300.1"/>
</dbReference>
<dbReference type="EMBL" id="KZ819602">
    <property type="protein sequence ID" value="PWN38203.1"/>
    <property type="molecule type" value="Genomic_DNA"/>
</dbReference>
<accession>A0A316VP67</accession>
<dbReference type="AlphaFoldDB" id="A0A316VP67"/>
<proteinExistence type="predicted"/>
<sequence>MSPAATAVSAPAYTGHLTNGDPTKAAKSYKPTHPGKFEVQFRDGEYNSCLVALQDYSKGETIAMMSHASPSKAIRYSTVQVTENDHIELNSDLLYCNHSCSPSVHFNVSSPDPSKWHAEALRDIKQGDVLEFFYPSTEWNMSQPFDCSCGAGNKCLKRISGAKYISPEVLNTYVVNDHIKRLKANQQQNA</sequence>
<organism evidence="2 3">
    <name type="scientific">Meira miltonrushii</name>
    <dbReference type="NCBI Taxonomy" id="1280837"/>
    <lineage>
        <taxon>Eukaryota</taxon>
        <taxon>Fungi</taxon>
        <taxon>Dikarya</taxon>
        <taxon>Basidiomycota</taxon>
        <taxon>Ustilaginomycotina</taxon>
        <taxon>Exobasidiomycetes</taxon>
        <taxon>Exobasidiales</taxon>
        <taxon>Brachybasidiaceae</taxon>
        <taxon>Meira</taxon>
    </lineage>
</organism>
<dbReference type="PANTHER" id="PTHR12350:SF19">
    <property type="entry name" value="SET DOMAIN-CONTAINING PROTEIN"/>
    <property type="match status" value="1"/>
</dbReference>
<reference evidence="2 3" key="1">
    <citation type="journal article" date="2018" name="Mol. Biol. Evol.">
        <title>Broad Genomic Sampling Reveals a Smut Pathogenic Ancestry of the Fungal Clade Ustilaginomycotina.</title>
        <authorList>
            <person name="Kijpornyongpan T."/>
            <person name="Mondo S.J."/>
            <person name="Barry K."/>
            <person name="Sandor L."/>
            <person name="Lee J."/>
            <person name="Lipzen A."/>
            <person name="Pangilinan J."/>
            <person name="LaButti K."/>
            <person name="Hainaut M."/>
            <person name="Henrissat B."/>
            <person name="Grigoriev I.V."/>
            <person name="Spatafora J.W."/>
            <person name="Aime M.C."/>
        </authorList>
    </citation>
    <scope>NUCLEOTIDE SEQUENCE [LARGE SCALE GENOMIC DNA]</scope>
    <source>
        <strain evidence="2 3">MCA 3882</strain>
    </source>
</reference>
<evidence type="ECO:0008006" key="4">
    <source>
        <dbReference type="Google" id="ProtNLM"/>
    </source>
</evidence>
<dbReference type="OrthoDB" id="5984008at2759"/>
<dbReference type="Gene3D" id="2.170.270.10">
    <property type="entry name" value="SET domain"/>
    <property type="match status" value="1"/>
</dbReference>
<dbReference type="PANTHER" id="PTHR12350">
    <property type="entry name" value="HISTONE-LYSINE N-METHYLTRANSFERASE-RELATED"/>
    <property type="match status" value="1"/>
</dbReference>
<dbReference type="Proteomes" id="UP000245771">
    <property type="component" value="Unassembled WGS sequence"/>
</dbReference>
<feature type="region of interest" description="Disordered" evidence="1">
    <location>
        <begin position="1"/>
        <end position="31"/>
    </location>
</feature>
<keyword evidence="3" id="KW-1185">Reference proteome</keyword>
<dbReference type="GeneID" id="37022081"/>
<dbReference type="STRING" id="1280837.A0A316VP67"/>
<dbReference type="SUPFAM" id="SSF82199">
    <property type="entry name" value="SET domain"/>
    <property type="match status" value="1"/>
</dbReference>
<gene>
    <name evidence="2" type="ORF">FA14DRAFT_170920</name>
</gene>
<dbReference type="InParanoid" id="A0A316VP67"/>
<name>A0A316VP67_9BASI</name>
<dbReference type="InterPro" id="IPR046341">
    <property type="entry name" value="SET_dom_sf"/>
</dbReference>
<evidence type="ECO:0000313" key="3">
    <source>
        <dbReference type="Proteomes" id="UP000245771"/>
    </source>
</evidence>
<dbReference type="InterPro" id="IPR053201">
    <property type="entry name" value="Flavunoidine_N-MTase"/>
</dbReference>
<protein>
    <recommendedName>
        <fullName evidence="4">SET domain-containing protein</fullName>
    </recommendedName>
</protein>
<evidence type="ECO:0000313" key="2">
    <source>
        <dbReference type="EMBL" id="PWN38203.1"/>
    </source>
</evidence>